<keyword evidence="3" id="KW-1185">Reference proteome</keyword>
<dbReference type="EMBL" id="JACOFW010000022">
    <property type="protein sequence ID" value="MBC3808944.1"/>
    <property type="molecule type" value="Genomic_DNA"/>
</dbReference>
<gene>
    <name evidence="2" type="ORF">H8K52_16515</name>
</gene>
<dbReference type="Proteomes" id="UP000648257">
    <property type="component" value="Unassembled WGS sequence"/>
</dbReference>
<dbReference type="InterPro" id="IPR019026">
    <property type="entry name" value="Peptidase_M64_IgA"/>
</dbReference>
<dbReference type="Pfam" id="PF09471">
    <property type="entry name" value="Peptidase_M64"/>
    <property type="match status" value="1"/>
</dbReference>
<protein>
    <submittedName>
        <fullName evidence="2">DUF4214 domain-containing protein</fullName>
    </submittedName>
</protein>
<feature type="domain" description="DUF4214" evidence="1">
    <location>
        <begin position="513"/>
        <end position="569"/>
    </location>
</feature>
<sequence length="642" mass="69535">MADIIPILNTGDSAKRVDIVIVAEGYTQAERDKFILDANTFVTTILGAGNARLNAPFSTYDGFFNANALFFASAQSGTDQPNNSIQVDTYFNASQHGSDGRLLYGDGGRVEQEVANALASNARELVIVLVNTPLYGGAGGSIAWASAGNRLASELALHEIGHSFAELQDEYVDSVVAKDFPLSATAFRNSPHVTDSLARIPWQDWMGYRDGELGAVGTFEGGYYRATGVWRATQRSKMLNLDVPFNAPEKEAFALKYYQAIGDYLSVNTSLPGLYMPVTPNNSLFSYTWKYAGNIIRMNDQAKLFDAYANDAYSPGSALSLTTIDTTGTIRKNLSSTQQTESISVSNPVKQITTPSYAVGASDVNQVLHFTDANNVIEILDAQTSIKVYIDGGAGNDVLRFSNSLKTIQKLQLEQLESGTFLVAMQGAVNWATRNIENLQFQDFTVNLNIRQNAASISKQGLTALEDLYVAFFNRIPEADGLNYWIDQYKAGKSLQQIGDLFYESAISFSHLTGYSASMSPESFVNIVYKNVLGRNEGADAEGLSYWSAQLTSGSDTPGSLVHSILNSAHSFKGNATWGWVADLLDNKAAVADKFAVSWGLNYLDSDTSITQGMAIAKLITPTDTQAAIALIGLAEGQVLFV</sequence>
<name>A0ABR6X7S1_9BURK</name>
<dbReference type="Gene3D" id="3.40.390.10">
    <property type="entry name" value="Collagenase (Catalytic Domain)"/>
    <property type="match status" value="1"/>
</dbReference>
<evidence type="ECO:0000313" key="2">
    <source>
        <dbReference type="EMBL" id="MBC3808944.1"/>
    </source>
</evidence>
<comment type="caution">
    <text evidence="2">The sequence shown here is derived from an EMBL/GenBank/DDBJ whole genome shotgun (WGS) entry which is preliminary data.</text>
</comment>
<dbReference type="RefSeq" id="WP_186924011.1">
    <property type="nucleotide sequence ID" value="NZ_JACOFW010000022.1"/>
</dbReference>
<organism evidence="2 3">
    <name type="scientific">Undibacterium seohonense</name>
    <dbReference type="NCBI Taxonomy" id="1344950"/>
    <lineage>
        <taxon>Bacteria</taxon>
        <taxon>Pseudomonadati</taxon>
        <taxon>Pseudomonadota</taxon>
        <taxon>Betaproteobacteria</taxon>
        <taxon>Burkholderiales</taxon>
        <taxon>Oxalobacteraceae</taxon>
        <taxon>Undibacterium</taxon>
    </lineage>
</organism>
<dbReference type="InterPro" id="IPR025282">
    <property type="entry name" value="DUF4214"/>
</dbReference>
<evidence type="ECO:0000259" key="1">
    <source>
        <dbReference type="Pfam" id="PF13946"/>
    </source>
</evidence>
<evidence type="ECO:0000313" key="3">
    <source>
        <dbReference type="Proteomes" id="UP000648257"/>
    </source>
</evidence>
<accession>A0ABR6X7S1</accession>
<dbReference type="InterPro" id="IPR024079">
    <property type="entry name" value="MetalloPept_cat_dom_sf"/>
</dbReference>
<reference evidence="2 3" key="1">
    <citation type="submission" date="2020-08" db="EMBL/GenBank/DDBJ databases">
        <title>Novel species isolated from subtropical streams in China.</title>
        <authorList>
            <person name="Lu H."/>
        </authorList>
    </citation>
    <scope>NUCLEOTIDE SEQUENCE [LARGE SCALE GENOMIC DNA]</scope>
    <source>
        <strain evidence="2 3">KACC 16656</strain>
    </source>
</reference>
<dbReference type="Pfam" id="PF13946">
    <property type="entry name" value="DUF4214"/>
    <property type="match status" value="1"/>
</dbReference>
<proteinExistence type="predicted"/>